<keyword evidence="1" id="KW-0472">Membrane</keyword>
<keyword evidence="1" id="KW-0812">Transmembrane</keyword>
<dbReference type="Pfam" id="PF01066">
    <property type="entry name" value="CDP-OH_P_transf"/>
    <property type="match status" value="1"/>
</dbReference>
<reference evidence="2 3" key="1">
    <citation type="journal article" date="2019" name="Nat. Med.">
        <title>A library of human gut bacterial isolates paired with longitudinal multiomics data enables mechanistic microbiome research.</title>
        <authorList>
            <person name="Poyet M."/>
            <person name="Groussin M."/>
            <person name="Gibbons S.M."/>
            <person name="Avila-Pacheco J."/>
            <person name="Jiang X."/>
            <person name="Kearney S.M."/>
            <person name="Perrotta A.R."/>
            <person name="Berdy B."/>
            <person name="Zhao S."/>
            <person name="Lieberman T.D."/>
            <person name="Swanson P.K."/>
            <person name="Smith M."/>
            <person name="Roesemann S."/>
            <person name="Alexander J.E."/>
            <person name="Rich S.A."/>
            <person name="Livny J."/>
            <person name="Vlamakis H."/>
            <person name="Clish C."/>
            <person name="Bullock K."/>
            <person name="Deik A."/>
            <person name="Scott J."/>
            <person name="Pierce K.A."/>
            <person name="Xavier R.J."/>
            <person name="Alm E.J."/>
        </authorList>
    </citation>
    <scope>NUCLEOTIDE SEQUENCE [LARGE SCALE GENOMIC DNA]</scope>
    <source>
        <strain evidence="2 3">BIOML-A1</strain>
    </source>
</reference>
<gene>
    <name evidence="2" type="ORF">GT728_19580</name>
</gene>
<comment type="caution">
    <text evidence="2">The sequence shown here is derived from an EMBL/GenBank/DDBJ whole genome shotgun (WGS) entry which is preliminary data.</text>
</comment>
<feature type="transmembrane region" description="Helical" evidence="1">
    <location>
        <begin position="136"/>
        <end position="155"/>
    </location>
</feature>
<protein>
    <submittedName>
        <fullName evidence="2">CDP-alcohol phosphatidyltransferase</fullName>
    </submittedName>
</protein>
<dbReference type="GO" id="GO:0008654">
    <property type="term" value="P:phospholipid biosynthetic process"/>
    <property type="evidence" value="ECO:0007669"/>
    <property type="project" value="InterPro"/>
</dbReference>
<evidence type="ECO:0000256" key="1">
    <source>
        <dbReference type="SAM" id="Phobius"/>
    </source>
</evidence>
<evidence type="ECO:0000313" key="3">
    <source>
        <dbReference type="Proteomes" id="UP000477285"/>
    </source>
</evidence>
<feature type="transmembrane region" description="Helical" evidence="1">
    <location>
        <begin position="62"/>
        <end position="80"/>
    </location>
</feature>
<keyword evidence="1" id="KW-1133">Transmembrane helix</keyword>
<feature type="transmembrane region" description="Helical" evidence="1">
    <location>
        <begin position="13"/>
        <end position="32"/>
    </location>
</feature>
<feature type="transmembrane region" description="Helical" evidence="1">
    <location>
        <begin position="176"/>
        <end position="205"/>
    </location>
</feature>
<dbReference type="AlphaFoldDB" id="A0A6L8T7S1"/>
<evidence type="ECO:0000313" key="2">
    <source>
        <dbReference type="EMBL" id="MZL35315.1"/>
    </source>
</evidence>
<feature type="transmembrane region" description="Helical" evidence="1">
    <location>
        <begin position="211"/>
        <end position="229"/>
    </location>
</feature>
<sequence>MSPEKRKSAKNDYFAFYIGRPLTYVLTIPFLYTNISPNAVSYISFVPTIVGFVLLAMGKNELALFGGWFAFFLWSMLDGIDGNIARYKKQFSKMGDTLDAAAGYFAMALIFFGAGIAATNDAACLLNNWFGSYPNVYTIFGGLSGMCTIMPRLIMHKAMTSIGSKDAGGMKDRTHYGVVKILALNITSVPGMVQILLLVCIFTHMLDLYTVAYFFINLAVMVISMRSIFKG</sequence>
<dbReference type="InterPro" id="IPR043130">
    <property type="entry name" value="CDP-OH_PTrfase_TM_dom"/>
</dbReference>
<feature type="transmembrane region" description="Helical" evidence="1">
    <location>
        <begin position="101"/>
        <end position="130"/>
    </location>
</feature>
<dbReference type="Proteomes" id="UP000477285">
    <property type="component" value="Unassembled WGS sequence"/>
</dbReference>
<accession>A0A6L8T7S1</accession>
<dbReference type="EMBL" id="WWVQ01000086">
    <property type="protein sequence ID" value="MZL35315.1"/>
    <property type="molecule type" value="Genomic_DNA"/>
</dbReference>
<dbReference type="GO" id="GO:0016780">
    <property type="term" value="F:phosphotransferase activity, for other substituted phosphate groups"/>
    <property type="evidence" value="ECO:0007669"/>
    <property type="project" value="InterPro"/>
</dbReference>
<dbReference type="Gene3D" id="1.20.120.1760">
    <property type="match status" value="1"/>
</dbReference>
<organism evidence="2 3">
    <name type="scientific">Blautia wexlerae</name>
    <dbReference type="NCBI Taxonomy" id="418240"/>
    <lineage>
        <taxon>Bacteria</taxon>
        <taxon>Bacillati</taxon>
        <taxon>Bacillota</taxon>
        <taxon>Clostridia</taxon>
        <taxon>Lachnospirales</taxon>
        <taxon>Lachnospiraceae</taxon>
        <taxon>Blautia</taxon>
    </lineage>
</organism>
<name>A0A6L8T7S1_9FIRM</name>
<dbReference type="InterPro" id="IPR000462">
    <property type="entry name" value="CDP-OH_P_trans"/>
</dbReference>
<dbReference type="GO" id="GO:0016020">
    <property type="term" value="C:membrane"/>
    <property type="evidence" value="ECO:0007669"/>
    <property type="project" value="InterPro"/>
</dbReference>
<proteinExistence type="predicted"/>
<keyword evidence="2" id="KW-0808">Transferase</keyword>